<dbReference type="PANTHER" id="PTHR11693:SF22">
    <property type="entry name" value="ATP SYNTHASE SUBUNIT GAMMA, MITOCHONDRIAL"/>
    <property type="match status" value="1"/>
</dbReference>
<evidence type="ECO:0000256" key="3">
    <source>
        <dbReference type="ARBA" id="ARBA00007681"/>
    </source>
</evidence>
<comment type="similarity">
    <text evidence="3 10">Belongs to the ATPase gamma chain family.</text>
</comment>
<dbReference type="EMBL" id="CP101808">
    <property type="protein sequence ID" value="UUD37289.1"/>
    <property type="molecule type" value="Genomic_DNA"/>
</dbReference>
<dbReference type="NCBIfam" id="TIGR01146">
    <property type="entry name" value="ATPsyn_F1gamma"/>
    <property type="match status" value="1"/>
</dbReference>
<keyword evidence="7 10" id="KW-0472">Membrane</keyword>
<dbReference type="CDD" id="cd12151">
    <property type="entry name" value="F1-ATPase_gamma"/>
    <property type="match status" value="1"/>
</dbReference>
<evidence type="ECO:0000256" key="6">
    <source>
        <dbReference type="ARBA" id="ARBA00023065"/>
    </source>
</evidence>
<keyword evidence="4 10" id="KW-0813">Transport</keyword>
<gene>
    <name evidence="10 11" type="primary">atpG</name>
    <name evidence="11" type="ORF">NPA09_01815</name>
</gene>
<dbReference type="Gene3D" id="3.40.1380.10">
    <property type="match status" value="1"/>
</dbReference>
<comment type="subunit">
    <text evidence="10">F-type ATPases have 2 components, CF(1) - the catalytic core - and CF(0) - the membrane proton channel. CF(1) has five subunits: alpha(3), beta(3), gamma(1), delta(1), epsilon(1). CF(0) has three main subunits: a, b and c.</text>
</comment>
<evidence type="ECO:0000313" key="12">
    <source>
        <dbReference type="Proteomes" id="UP001059576"/>
    </source>
</evidence>
<comment type="subcellular location">
    <subcellularLocation>
        <location evidence="10">Cell membrane</location>
        <topology evidence="10">Peripheral membrane protein</topology>
    </subcellularLocation>
    <subcellularLocation>
        <location evidence="2">Membrane</location>
        <topology evidence="2">Peripheral membrane protein</topology>
    </subcellularLocation>
</comment>
<evidence type="ECO:0000256" key="2">
    <source>
        <dbReference type="ARBA" id="ARBA00004170"/>
    </source>
</evidence>
<dbReference type="PRINTS" id="PR00126">
    <property type="entry name" value="ATPASEGAMMA"/>
</dbReference>
<dbReference type="Proteomes" id="UP001059576">
    <property type="component" value="Chromosome"/>
</dbReference>
<evidence type="ECO:0000256" key="5">
    <source>
        <dbReference type="ARBA" id="ARBA00022781"/>
    </source>
</evidence>
<keyword evidence="10" id="KW-1003">Cell membrane</keyword>
<evidence type="ECO:0000256" key="1">
    <source>
        <dbReference type="ARBA" id="ARBA00003456"/>
    </source>
</evidence>
<dbReference type="Pfam" id="PF00231">
    <property type="entry name" value="ATP-synt"/>
    <property type="match status" value="1"/>
</dbReference>
<evidence type="ECO:0000256" key="8">
    <source>
        <dbReference type="ARBA" id="ARBA00023196"/>
    </source>
</evidence>
<proteinExistence type="inferred from homology"/>
<evidence type="ECO:0000256" key="10">
    <source>
        <dbReference type="HAMAP-Rule" id="MF_00815"/>
    </source>
</evidence>
<dbReference type="HAMAP" id="MF_00815">
    <property type="entry name" value="ATP_synth_gamma_bact"/>
    <property type="match status" value="1"/>
</dbReference>
<dbReference type="PANTHER" id="PTHR11693">
    <property type="entry name" value="ATP SYNTHASE GAMMA CHAIN"/>
    <property type="match status" value="1"/>
</dbReference>
<evidence type="ECO:0000256" key="9">
    <source>
        <dbReference type="ARBA" id="ARBA00023310"/>
    </source>
</evidence>
<keyword evidence="9 10" id="KW-0066">ATP synthesis</keyword>
<name>A0ABY5J208_9BACT</name>
<comment type="function">
    <text evidence="1 10">Produces ATP from ADP in the presence of a proton gradient across the membrane. The gamma chain is believed to be important in regulating ATPase activity and the flow of protons through the CF(0) complex.</text>
</comment>
<accession>A0ABY5J208</accession>
<sequence>MANLQKTRERIRTVNNIKIITNAMQHVATSKMSKILTHYKRHEKYHSLFMHMFDDIRARLSEKEIANLFKDNNADAKLYIIVTSDMGLNGSYNSNIFKLAKKTIKPNDLLYVFGSKGCSYFSDDQFKNKIVHKEIDTGDLIDFSLANKAARIATYLYKNNKINEIHIIYTQFVNNIVYNENVIKIFPFEKIKSEQTGPQQLIDFEPNEQEVLAYAIPMYLASQIYEKLITSKLSETSSRRFAMENATKNANELIDNLKLEYNRVRQAKITQEIAEIISGT</sequence>
<keyword evidence="5 10" id="KW-0375">Hydrogen ion transport</keyword>
<organism evidence="11 12">
    <name type="scientific">Mycoplasmopsis equigenitalium</name>
    <dbReference type="NCBI Taxonomy" id="114883"/>
    <lineage>
        <taxon>Bacteria</taxon>
        <taxon>Bacillati</taxon>
        <taxon>Mycoplasmatota</taxon>
        <taxon>Mycoplasmoidales</taxon>
        <taxon>Metamycoplasmataceae</taxon>
        <taxon>Mycoplasmopsis</taxon>
    </lineage>
</organism>
<protein>
    <recommendedName>
        <fullName evidence="10">ATP synthase gamma chain</fullName>
    </recommendedName>
    <alternativeName>
        <fullName evidence="10">ATP synthase F1 sector gamma subunit</fullName>
    </alternativeName>
    <alternativeName>
        <fullName evidence="10">F-ATPase gamma subunit</fullName>
    </alternativeName>
</protein>
<dbReference type="SUPFAM" id="SSF52943">
    <property type="entry name" value="ATP synthase (F1-ATPase), gamma subunit"/>
    <property type="match status" value="1"/>
</dbReference>
<dbReference type="InterPro" id="IPR035968">
    <property type="entry name" value="ATP_synth_F1_ATPase_gsu"/>
</dbReference>
<keyword evidence="12" id="KW-1185">Reference proteome</keyword>
<evidence type="ECO:0000256" key="4">
    <source>
        <dbReference type="ARBA" id="ARBA00022448"/>
    </source>
</evidence>
<keyword evidence="6 10" id="KW-0406">Ion transport</keyword>
<dbReference type="RefSeq" id="WP_129721743.1">
    <property type="nucleotide sequence ID" value="NZ_CP101808.1"/>
</dbReference>
<dbReference type="InterPro" id="IPR000131">
    <property type="entry name" value="ATP_synth_F1_gsu"/>
</dbReference>
<dbReference type="Gene3D" id="1.10.287.80">
    <property type="entry name" value="ATP synthase, gamma subunit, helix hairpin domain"/>
    <property type="match status" value="1"/>
</dbReference>
<reference evidence="11" key="1">
    <citation type="submission" date="2022-07" db="EMBL/GenBank/DDBJ databases">
        <title>Complete genome of Mycoplasma equigenitalium type strain T37.</title>
        <authorList>
            <person name="Spergser J."/>
        </authorList>
    </citation>
    <scope>NUCLEOTIDE SEQUENCE</scope>
    <source>
        <strain evidence="11">T37</strain>
    </source>
</reference>
<keyword evidence="8 10" id="KW-0139">CF(1)</keyword>
<evidence type="ECO:0000256" key="7">
    <source>
        <dbReference type="ARBA" id="ARBA00023136"/>
    </source>
</evidence>
<evidence type="ECO:0000313" key="11">
    <source>
        <dbReference type="EMBL" id="UUD37289.1"/>
    </source>
</evidence>